<protein>
    <submittedName>
        <fullName evidence="2">DUF6477 family protein</fullName>
    </submittedName>
</protein>
<sequence>MSELLHLVSALRRPRLLLAAVRHGLTEYNREKTLRRLTGGGALPAPRRAVQSLLLAEEMQEAARLAREATYSPARHIEILVALIAEARTLSSEAARSERAATAPPPLRAAGIR</sequence>
<gene>
    <name evidence="2" type="ORF">P1J78_02160</name>
</gene>
<evidence type="ECO:0000313" key="2">
    <source>
        <dbReference type="EMBL" id="MDF0599524.1"/>
    </source>
</evidence>
<dbReference type="InterPro" id="IPR045516">
    <property type="entry name" value="DUF6477"/>
</dbReference>
<name>A0AAE3NNF5_9RHOB</name>
<dbReference type="RefSeq" id="WP_275565667.1">
    <property type="nucleotide sequence ID" value="NZ_JARGYC010000003.1"/>
</dbReference>
<evidence type="ECO:0000313" key="3">
    <source>
        <dbReference type="Proteomes" id="UP001220964"/>
    </source>
</evidence>
<evidence type="ECO:0000256" key="1">
    <source>
        <dbReference type="SAM" id="MobiDB-lite"/>
    </source>
</evidence>
<dbReference type="AlphaFoldDB" id="A0AAE3NNF5"/>
<dbReference type="Pfam" id="PF20083">
    <property type="entry name" value="DUF6477"/>
    <property type="match status" value="1"/>
</dbReference>
<feature type="region of interest" description="Disordered" evidence="1">
    <location>
        <begin position="94"/>
        <end position="113"/>
    </location>
</feature>
<comment type="caution">
    <text evidence="2">The sequence shown here is derived from an EMBL/GenBank/DDBJ whole genome shotgun (WGS) entry which is preliminary data.</text>
</comment>
<dbReference type="Proteomes" id="UP001220964">
    <property type="component" value="Unassembled WGS sequence"/>
</dbReference>
<proteinExistence type="predicted"/>
<keyword evidence="3" id="KW-1185">Reference proteome</keyword>
<reference evidence="2" key="1">
    <citation type="submission" date="2023-03" db="EMBL/GenBank/DDBJ databases">
        <title>Multiphase analysis and comparison of six strains from genera Psychromarinibacter, Lutimaribacter, and Maritimibacter, including a novel species: Psychromarinibacter sediminicola sp. nov.</title>
        <authorList>
            <person name="Wang Y.-H."/>
            <person name="Ye M.-Q."/>
            <person name="Du Z.-J."/>
        </authorList>
    </citation>
    <scope>NUCLEOTIDE SEQUENCE</scope>
    <source>
        <strain evidence="2">C21-152</strain>
    </source>
</reference>
<accession>A0AAE3NNF5</accession>
<organism evidence="2 3">
    <name type="scientific">Psychromarinibacter sediminicola</name>
    <dbReference type="NCBI Taxonomy" id="3033385"/>
    <lineage>
        <taxon>Bacteria</taxon>
        <taxon>Pseudomonadati</taxon>
        <taxon>Pseudomonadota</taxon>
        <taxon>Alphaproteobacteria</taxon>
        <taxon>Rhodobacterales</taxon>
        <taxon>Paracoccaceae</taxon>
        <taxon>Psychromarinibacter</taxon>
    </lineage>
</organism>
<dbReference type="EMBL" id="JARGYC010000003">
    <property type="protein sequence ID" value="MDF0599524.1"/>
    <property type="molecule type" value="Genomic_DNA"/>
</dbReference>